<evidence type="ECO:0000256" key="2">
    <source>
        <dbReference type="ARBA" id="ARBA00022723"/>
    </source>
</evidence>
<evidence type="ECO:0000256" key="1">
    <source>
        <dbReference type="ARBA" id="ARBA00022691"/>
    </source>
</evidence>
<keyword evidence="1" id="KW-0949">S-adenosyl-L-methionine</keyword>
<keyword evidence="3" id="KW-0408">Iron</keyword>
<sequence length="205" mass="23623">MMTISYEYEGALYVNLTNRCDCACVFCLRRNGHKGSIYADNLWLEHEPTRQEALDNLLARDFSQYRELVFCGFGEPMYRTDDIVWLVDELKKRVPNLPPVRINTNGHANLFLGRDVAPLLQGRVDTISISLNGSTPEEYCAVTKPRQGMQAWDAMLDFARECKEYVPHVVMTIVDKDKTPEEITRCRRLTEDLGVTLRIRAYIPD</sequence>
<comment type="caution">
    <text evidence="6">The sequence shown here is derived from an EMBL/GenBank/DDBJ whole genome shotgun (WGS) entry which is preliminary data.</text>
</comment>
<evidence type="ECO:0000256" key="3">
    <source>
        <dbReference type="ARBA" id="ARBA00023004"/>
    </source>
</evidence>
<keyword evidence="2" id="KW-0479">Metal-binding</keyword>
<dbReference type="InterPro" id="IPR023821">
    <property type="entry name" value="rSAM_TatD-assoc"/>
</dbReference>
<dbReference type="InterPro" id="IPR050377">
    <property type="entry name" value="Radical_SAM_PqqE_MftC-like"/>
</dbReference>
<dbReference type="Proteomes" id="UP000429811">
    <property type="component" value="Unassembled WGS sequence"/>
</dbReference>
<gene>
    <name evidence="6" type="ORF">GKE90_20715</name>
</gene>
<dbReference type="RefSeq" id="WP_154250955.1">
    <property type="nucleotide sequence ID" value="NZ_CP084007.1"/>
</dbReference>
<dbReference type="Pfam" id="PF04055">
    <property type="entry name" value="Radical_SAM"/>
    <property type="match status" value="1"/>
</dbReference>
<feature type="domain" description="Radical SAM core" evidence="5">
    <location>
        <begin position="6"/>
        <end position="205"/>
    </location>
</feature>
<dbReference type="GO" id="GO:0003824">
    <property type="term" value="F:catalytic activity"/>
    <property type="evidence" value="ECO:0007669"/>
    <property type="project" value="InterPro"/>
</dbReference>
<dbReference type="SFLD" id="SFLDG01111">
    <property type="entry name" value="Uncharacterised_Radical_SAM_Su"/>
    <property type="match status" value="1"/>
</dbReference>
<dbReference type="GO" id="GO:0051536">
    <property type="term" value="F:iron-sulfur cluster binding"/>
    <property type="evidence" value="ECO:0007669"/>
    <property type="project" value="UniProtKB-KW"/>
</dbReference>
<dbReference type="PANTHER" id="PTHR11228:SF7">
    <property type="entry name" value="PQQA PEPTIDE CYCLASE"/>
    <property type="match status" value="1"/>
</dbReference>
<dbReference type="SFLD" id="SFLDS00029">
    <property type="entry name" value="Radical_SAM"/>
    <property type="match status" value="1"/>
</dbReference>
<dbReference type="SUPFAM" id="SSF102114">
    <property type="entry name" value="Radical SAM enzymes"/>
    <property type="match status" value="1"/>
</dbReference>
<dbReference type="GO" id="GO:0046872">
    <property type="term" value="F:metal ion binding"/>
    <property type="evidence" value="ECO:0007669"/>
    <property type="project" value="UniProtKB-KW"/>
</dbReference>
<dbReference type="PROSITE" id="PS51918">
    <property type="entry name" value="RADICAL_SAM"/>
    <property type="match status" value="1"/>
</dbReference>
<evidence type="ECO:0000313" key="6">
    <source>
        <dbReference type="EMBL" id="MSB51078.1"/>
    </source>
</evidence>
<reference evidence="6 7" key="1">
    <citation type="journal article" date="2019" name="Nat. Med.">
        <title>A library of human gut bacterial isolates paired with longitudinal multiomics data enables mechanistic microbiome research.</title>
        <authorList>
            <person name="Poyet M."/>
            <person name="Groussin M."/>
            <person name="Gibbons S.M."/>
            <person name="Avila-Pacheco J."/>
            <person name="Jiang X."/>
            <person name="Kearney S.M."/>
            <person name="Perrotta A.R."/>
            <person name="Berdy B."/>
            <person name="Zhao S."/>
            <person name="Lieberman T.D."/>
            <person name="Swanson P.K."/>
            <person name="Smith M."/>
            <person name="Roesemann S."/>
            <person name="Alexander J.E."/>
            <person name="Rich S.A."/>
            <person name="Livny J."/>
            <person name="Vlamakis H."/>
            <person name="Clish C."/>
            <person name="Bullock K."/>
            <person name="Deik A."/>
            <person name="Scott J."/>
            <person name="Pierce K.A."/>
            <person name="Xavier R.J."/>
            <person name="Alm E.J."/>
        </authorList>
    </citation>
    <scope>NUCLEOTIDE SEQUENCE [LARGE SCALE GENOMIC DNA]</scope>
    <source>
        <strain evidence="6 7">BIOML-A5</strain>
    </source>
</reference>
<organism evidence="6 7">
    <name type="scientific">Flavonifractor plautii</name>
    <name type="common">Fusobacterium plautii</name>
    <dbReference type="NCBI Taxonomy" id="292800"/>
    <lineage>
        <taxon>Bacteria</taxon>
        <taxon>Bacillati</taxon>
        <taxon>Bacillota</taxon>
        <taxon>Clostridia</taxon>
        <taxon>Eubacteriales</taxon>
        <taxon>Oscillospiraceae</taxon>
        <taxon>Flavonifractor</taxon>
    </lineage>
</organism>
<evidence type="ECO:0000256" key="4">
    <source>
        <dbReference type="ARBA" id="ARBA00023014"/>
    </source>
</evidence>
<name>A0A6I2RMR2_FLAPL</name>
<evidence type="ECO:0000313" key="7">
    <source>
        <dbReference type="Proteomes" id="UP000429811"/>
    </source>
</evidence>
<dbReference type="Gene3D" id="3.20.20.70">
    <property type="entry name" value="Aldolase class I"/>
    <property type="match status" value="1"/>
</dbReference>
<dbReference type="EMBL" id="WKPO01000055">
    <property type="protein sequence ID" value="MSB51078.1"/>
    <property type="molecule type" value="Genomic_DNA"/>
</dbReference>
<proteinExistence type="predicted"/>
<dbReference type="InterPro" id="IPR058240">
    <property type="entry name" value="rSAM_sf"/>
</dbReference>
<dbReference type="CDD" id="cd01335">
    <property type="entry name" value="Radical_SAM"/>
    <property type="match status" value="1"/>
</dbReference>
<accession>A0A6I2RMR2</accession>
<dbReference type="InterPro" id="IPR007197">
    <property type="entry name" value="rSAM"/>
</dbReference>
<protein>
    <submittedName>
        <fullName evidence="6">Radical SAM protein</fullName>
    </submittedName>
</protein>
<evidence type="ECO:0000259" key="5">
    <source>
        <dbReference type="PROSITE" id="PS51918"/>
    </source>
</evidence>
<dbReference type="AlphaFoldDB" id="A0A6I2RMR2"/>
<dbReference type="PANTHER" id="PTHR11228">
    <property type="entry name" value="RADICAL SAM DOMAIN PROTEIN"/>
    <property type="match status" value="1"/>
</dbReference>
<dbReference type="NCBIfam" id="TIGR04038">
    <property type="entry name" value="tatD_link_rSAM"/>
    <property type="match status" value="1"/>
</dbReference>
<dbReference type="InterPro" id="IPR013785">
    <property type="entry name" value="Aldolase_TIM"/>
</dbReference>
<keyword evidence="4" id="KW-0411">Iron-sulfur</keyword>